<dbReference type="InterPro" id="IPR018060">
    <property type="entry name" value="HTH_AraC"/>
</dbReference>
<dbReference type="PANTHER" id="PTHR47894">
    <property type="entry name" value="HTH-TYPE TRANSCRIPTIONAL REGULATOR GADX"/>
    <property type="match status" value="1"/>
</dbReference>
<dbReference type="GO" id="GO:0003700">
    <property type="term" value="F:DNA-binding transcription factor activity"/>
    <property type="evidence" value="ECO:0007669"/>
    <property type="project" value="InterPro"/>
</dbReference>
<keyword evidence="2" id="KW-0238">DNA-binding</keyword>
<dbReference type="SMART" id="SM00342">
    <property type="entry name" value="HTH_ARAC"/>
    <property type="match status" value="1"/>
</dbReference>
<evidence type="ECO:0000256" key="2">
    <source>
        <dbReference type="ARBA" id="ARBA00023125"/>
    </source>
</evidence>
<keyword evidence="1" id="KW-0805">Transcription regulation</keyword>
<dbReference type="STRING" id="1604334.SAMN05421546_0778"/>
<keyword evidence="3" id="KW-0804">Transcription</keyword>
<accession>A0A1N6QR18</accession>
<evidence type="ECO:0000313" key="5">
    <source>
        <dbReference type="EMBL" id="SIQ19051.1"/>
    </source>
</evidence>
<dbReference type="PANTHER" id="PTHR47894:SF4">
    <property type="entry name" value="HTH-TYPE TRANSCRIPTIONAL REGULATOR GADX"/>
    <property type="match status" value="1"/>
</dbReference>
<dbReference type="Gene3D" id="1.10.10.60">
    <property type="entry name" value="Homeodomain-like"/>
    <property type="match status" value="1"/>
</dbReference>
<dbReference type="SUPFAM" id="SSF46689">
    <property type="entry name" value="Homeodomain-like"/>
    <property type="match status" value="1"/>
</dbReference>
<proteinExistence type="predicted"/>
<evidence type="ECO:0000256" key="1">
    <source>
        <dbReference type="ARBA" id="ARBA00023015"/>
    </source>
</evidence>
<keyword evidence="6" id="KW-1185">Reference proteome</keyword>
<dbReference type="AlphaFoldDB" id="A0A1N6QR18"/>
<evidence type="ECO:0000313" key="6">
    <source>
        <dbReference type="Proteomes" id="UP000241788"/>
    </source>
</evidence>
<dbReference type="Proteomes" id="UP000241788">
    <property type="component" value="Unassembled WGS sequence"/>
</dbReference>
<protein>
    <submittedName>
        <fullName evidence="5">Transcriptional regulator, AraC family</fullName>
    </submittedName>
</protein>
<dbReference type="GO" id="GO:0000976">
    <property type="term" value="F:transcription cis-regulatory region binding"/>
    <property type="evidence" value="ECO:0007669"/>
    <property type="project" value="TreeGrafter"/>
</dbReference>
<organism evidence="5 6">
    <name type="scientific">Solilutibacter tolerans</name>
    <dbReference type="NCBI Taxonomy" id="1604334"/>
    <lineage>
        <taxon>Bacteria</taxon>
        <taxon>Pseudomonadati</taxon>
        <taxon>Pseudomonadota</taxon>
        <taxon>Gammaproteobacteria</taxon>
        <taxon>Lysobacterales</taxon>
        <taxon>Lysobacteraceae</taxon>
        <taxon>Solilutibacter</taxon>
    </lineage>
</organism>
<gene>
    <name evidence="5" type="ORF">SAMN05421546_0778</name>
</gene>
<reference evidence="6" key="1">
    <citation type="submission" date="2017-01" db="EMBL/GenBank/DDBJ databases">
        <authorList>
            <person name="Varghese N."/>
            <person name="Submissions S."/>
        </authorList>
    </citation>
    <scope>NUCLEOTIDE SEQUENCE [LARGE SCALE GENOMIC DNA]</scope>
    <source>
        <strain evidence="6">UM1</strain>
    </source>
</reference>
<dbReference type="EMBL" id="FTLW01000002">
    <property type="protein sequence ID" value="SIQ19051.1"/>
    <property type="molecule type" value="Genomic_DNA"/>
</dbReference>
<evidence type="ECO:0000259" key="4">
    <source>
        <dbReference type="PROSITE" id="PS01124"/>
    </source>
</evidence>
<name>A0A1N6QR18_9GAMM</name>
<evidence type="ECO:0000256" key="3">
    <source>
        <dbReference type="ARBA" id="ARBA00023163"/>
    </source>
</evidence>
<dbReference type="GO" id="GO:0005829">
    <property type="term" value="C:cytosol"/>
    <property type="evidence" value="ECO:0007669"/>
    <property type="project" value="TreeGrafter"/>
</dbReference>
<dbReference type="PROSITE" id="PS01124">
    <property type="entry name" value="HTH_ARAC_FAMILY_2"/>
    <property type="match status" value="1"/>
</dbReference>
<dbReference type="InterPro" id="IPR009057">
    <property type="entry name" value="Homeodomain-like_sf"/>
</dbReference>
<dbReference type="Pfam" id="PF12833">
    <property type="entry name" value="HTH_18"/>
    <property type="match status" value="1"/>
</dbReference>
<sequence>MRVGVASGGMNLAPTPKQALLAAFAAFAAQATDGGHPCITARHEHGAKGLEVERPTLAVLLQGRKRIAGATLRLELVPGDLLVITRRCQLDVVNIPDPDSGLYLSVLGPLCEEVMAAARLLWEVPINAQGDDIARFDVADFVEPLRRWLHAQQAGQETESRVAMLAVVLELCRRGHASMLLPPPPNLAAQLRAMVAEHPARNWQSQDVEDRLGLSGPTLRRRLAAEGTSLREIIASARLACAIELLYTTRWPVKTVAAKVGYRSVSSFVHRFHDRYGLDPAQIGNAAA</sequence>
<feature type="domain" description="HTH araC/xylS-type" evidence="4">
    <location>
        <begin position="189"/>
        <end position="286"/>
    </location>
</feature>